<feature type="compositionally biased region" description="Polar residues" evidence="1">
    <location>
        <begin position="209"/>
        <end position="219"/>
    </location>
</feature>
<gene>
    <name evidence="2" type="ORF">THAOC_18469</name>
</gene>
<feature type="compositionally biased region" description="Low complexity" evidence="1">
    <location>
        <begin position="64"/>
        <end position="85"/>
    </location>
</feature>
<feature type="region of interest" description="Disordered" evidence="1">
    <location>
        <begin position="197"/>
        <end position="256"/>
    </location>
</feature>
<dbReference type="Proteomes" id="UP000266841">
    <property type="component" value="Unassembled WGS sequence"/>
</dbReference>
<feature type="non-terminal residue" evidence="2">
    <location>
        <position position="1"/>
    </location>
</feature>
<comment type="caution">
    <text evidence="2">The sequence shown here is derived from an EMBL/GenBank/DDBJ whole genome shotgun (WGS) entry which is preliminary data.</text>
</comment>
<feature type="region of interest" description="Disordered" evidence="1">
    <location>
        <begin position="64"/>
        <end position="152"/>
    </location>
</feature>
<accession>K0S856</accession>
<sequence length="256" mass="26894">RVGCERRRPRLIDPLEPRVRAFCVERLVAQQPTKALGAGASSSAIGTIDFETLLLPSDLFLSSSPPAARKQASRSRGSASQGRQGEAVERGRECGPIPIAAARKQDRDDRNSSNKKKNGGGSSSTGSLIFGPGAGPFDFTARGSGEGPAEGRLNTVAPLAERGDPKASSLQRLGSTDPVAVGLAHPAQSSEVRLRLTRHGKCRERHPSSEASVKRNTGQAVRAAPCARGEGDGRNQSSELRARIPAIIPTPTPGQI</sequence>
<evidence type="ECO:0000256" key="1">
    <source>
        <dbReference type="SAM" id="MobiDB-lite"/>
    </source>
</evidence>
<evidence type="ECO:0000313" key="3">
    <source>
        <dbReference type="Proteomes" id="UP000266841"/>
    </source>
</evidence>
<name>K0S856_THAOC</name>
<reference evidence="2 3" key="1">
    <citation type="journal article" date="2012" name="Genome Biol.">
        <title>Genome and low-iron response of an oceanic diatom adapted to chronic iron limitation.</title>
        <authorList>
            <person name="Lommer M."/>
            <person name="Specht M."/>
            <person name="Roy A.S."/>
            <person name="Kraemer L."/>
            <person name="Andreson R."/>
            <person name="Gutowska M.A."/>
            <person name="Wolf J."/>
            <person name="Bergner S.V."/>
            <person name="Schilhabel M.B."/>
            <person name="Klostermeier U.C."/>
            <person name="Beiko R.G."/>
            <person name="Rosenstiel P."/>
            <person name="Hippler M."/>
            <person name="Laroche J."/>
        </authorList>
    </citation>
    <scope>NUCLEOTIDE SEQUENCE [LARGE SCALE GENOMIC DNA]</scope>
    <source>
        <strain evidence="2 3">CCMP1005</strain>
    </source>
</reference>
<evidence type="ECO:0000313" key="2">
    <source>
        <dbReference type="EMBL" id="EJK61094.1"/>
    </source>
</evidence>
<organism evidence="2 3">
    <name type="scientific">Thalassiosira oceanica</name>
    <name type="common">Marine diatom</name>
    <dbReference type="NCBI Taxonomy" id="159749"/>
    <lineage>
        <taxon>Eukaryota</taxon>
        <taxon>Sar</taxon>
        <taxon>Stramenopiles</taxon>
        <taxon>Ochrophyta</taxon>
        <taxon>Bacillariophyta</taxon>
        <taxon>Coscinodiscophyceae</taxon>
        <taxon>Thalassiosirophycidae</taxon>
        <taxon>Thalassiosirales</taxon>
        <taxon>Thalassiosiraceae</taxon>
        <taxon>Thalassiosira</taxon>
    </lineage>
</organism>
<dbReference type="AlphaFoldDB" id="K0S856"/>
<dbReference type="EMBL" id="AGNL01020403">
    <property type="protein sequence ID" value="EJK61094.1"/>
    <property type="molecule type" value="Genomic_DNA"/>
</dbReference>
<keyword evidence="3" id="KW-1185">Reference proteome</keyword>
<feature type="compositionally biased region" description="Basic and acidic residues" evidence="1">
    <location>
        <begin position="103"/>
        <end position="112"/>
    </location>
</feature>
<protein>
    <submittedName>
        <fullName evidence="2">Uncharacterized protein</fullName>
    </submittedName>
</protein>
<proteinExistence type="predicted"/>